<dbReference type="PANTHER" id="PTHR30348">
    <property type="entry name" value="UNCHARACTERIZED PROTEIN YECE"/>
    <property type="match status" value="1"/>
</dbReference>
<dbReference type="InterPro" id="IPR036520">
    <property type="entry name" value="UPF0759_sf"/>
</dbReference>
<dbReference type="eggNOG" id="COG1801">
    <property type="taxonomic scope" value="Bacteria"/>
</dbReference>
<keyword evidence="2" id="KW-1185">Reference proteome</keyword>
<evidence type="ECO:0000313" key="1">
    <source>
        <dbReference type="EMBL" id="EAW30671.1"/>
    </source>
</evidence>
<gene>
    <name evidence="1" type="ORF">GP2143_00992</name>
</gene>
<dbReference type="Proteomes" id="UP000004931">
    <property type="component" value="Unassembled WGS sequence"/>
</dbReference>
<dbReference type="STRING" id="247633.GP2143_00992"/>
<evidence type="ECO:0000313" key="2">
    <source>
        <dbReference type="Proteomes" id="UP000004931"/>
    </source>
</evidence>
<dbReference type="Pfam" id="PF01904">
    <property type="entry name" value="DUF72"/>
    <property type="match status" value="1"/>
</dbReference>
<protein>
    <recommendedName>
        <fullName evidence="3">DUF72 domain-containing protein</fullName>
    </recommendedName>
</protein>
<dbReference type="PANTHER" id="PTHR30348:SF9">
    <property type="entry name" value="UPF0759 PROTEIN YECE"/>
    <property type="match status" value="1"/>
</dbReference>
<dbReference type="SUPFAM" id="SSF117396">
    <property type="entry name" value="TM1631-like"/>
    <property type="match status" value="1"/>
</dbReference>
<dbReference type="EMBL" id="AAVT01000007">
    <property type="protein sequence ID" value="EAW30671.1"/>
    <property type="molecule type" value="Genomic_DNA"/>
</dbReference>
<reference evidence="1 2" key="1">
    <citation type="journal article" date="2010" name="J. Bacteriol.">
        <title>Genome sequence of the oligotrophic marine Gammaproteobacterium HTCC2143, isolated from the Oregon Coast.</title>
        <authorList>
            <person name="Oh H.M."/>
            <person name="Kang I."/>
            <person name="Ferriera S."/>
            <person name="Giovannoni S.J."/>
            <person name="Cho J.C."/>
        </authorList>
    </citation>
    <scope>NUCLEOTIDE SEQUENCE [LARGE SCALE GENOMIC DNA]</scope>
    <source>
        <strain evidence="1 2">HTCC2143</strain>
    </source>
</reference>
<dbReference type="Gene3D" id="3.20.20.410">
    <property type="entry name" value="Protein of unknown function UPF0759"/>
    <property type="match status" value="1"/>
</dbReference>
<organism evidence="1 2">
    <name type="scientific">marine gamma proteobacterium HTCC2143</name>
    <dbReference type="NCBI Taxonomy" id="247633"/>
    <lineage>
        <taxon>Bacteria</taxon>
        <taxon>Pseudomonadati</taxon>
        <taxon>Pseudomonadota</taxon>
        <taxon>Gammaproteobacteria</taxon>
        <taxon>Cellvibrionales</taxon>
        <taxon>Spongiibacteraceae</taxon>
        <taxon>BD1-7 clade</taxon>
    </lineage>
</organism>
<name>A0YF76_9GAMM</name>
<dbReference type="OrthoDB" id="9780310at2"/>
<accession>A0YF76</accession>
<evidence type="ECO:0008006" key="3">
    <source>
        <dbReference type="Google" id="ProtNLM"/>
    </source>
</evidence>
<proteinExistence type="predicted"/>
<dbReference type="AlphaFoldDB" id="A0YF76"/>
<comment type="caution">
    <text evidence="1">The sequence shown here is derived from an EMBL/GenBank/DDBJ whole genome shotgun (WGS) entry which is preliminary data.</text>
</comment>
<dbReference type="InterPro" id="IPR002763">
    <property type="entry name" value="DUF72"/>
</dbReference>
<sequence>MISSTSLYYLGLPMWSNRQWIGGVFPQGANSKNFLRHYSSVFSAVEGNTTFYALPSVDVVTAWKEQAQAGFRFNFKFPRKITHENFLRYCGVELSEFLKRVEPLADNLGAFMIQLPDSFEPRQLDDLEKFIKQLPSSFQYSVEVRHLDFFNQGDEEIALNQLLQSYSVDRVCFDSRALFSKPAVTEQEKDAQRKKPRLPVHAIVTSTNPIIRFIGSSDFHHNQQYLLAWVDKMTQWAEQGITPTVFIHTPDNARAPEQAAIFHQLLSGLEGWQPLSRTLKDEAQLAIF</sequence>